<evidence type="ECO:0000313" key="3">
    <source>
        <dbReference type="Proteomes" id="UP001487740"/>
    </source>
</evidence>
<feature type="region of interest" description="Disordered" evidence="1">
    <location>
        <begin position="93"/>
        <end position="112"/>
    </location>
</feature>
<evidence type="ECO:0000313" key="2">
    <source>
        <dbReference type="EMBL" id="KAK8404498.1"/>
    </source>
</evidence>
<sequence length="406" mass="43008">MAGLEGKTHVIGRLGGSGRQGAGLRSMREGLLRQAKQGRKGGEAVGRGCRGGAGRGSGTGAPRCQADSVAGVLSCRLAALRCPPDRRPCEGFGEPSAHRPPALDCGPPTHARGNLAHPPAAPQPLETRQITDAGGFEFETGVRSRSRPPTSPPSLLPYSYTSGTASCCLLLPSAASSATATPVMGRPEWWFGARLTKCFPRRETSCGWGGWNADTGQNPTPAHSSSIQKQTRERNPCPLLYVRCPLDAVPSCGWGGGAERGGAYETLIAPRTGLLPFHSLRVSPFPSSRVTFPVPNSQWAPGKLFTLFSCAKKESSRVCLHTLTQLRQRHHQRGEKIGCCELHPASFPLFVFKVKENVTSEKMGREDDLDHSFYATAFHAATAAACDAAATPTSSTVIGGGSANER</sequence>
<comment type="caution">
    <text evidence="2">The sequence shown here is derived from an EMBL/GenBank/DDBJ whole genome shotgun (WGS) entry which is preliminary data.</text>
</comment>
<feature type="compositionally biased region" description="Gly residues" evidence="1">
    <location>
        <begin position="43"/>
        <end position="59"/>
    </location>
</feature>
<accession>A0AAW0UZ91</accession>
<evidence type="ECO:0000256" key="1">
    <source>
        <dbReference type="SAM" id="MobiDB-lite"/>
    </source>
</evidence>
<organism evidence="2 3">
    <name type="scientific">Scylla paramamosain</name>
    <name type="common">Mud crab</name>
    <dbReference type="NCBI Taxonomy" id="85552"/>
    <lineage>
        <taxon>Eukaryota</taxon>
        <taxon>Metazoa</taxon>
        <taxon>Ecdysozoa</taxon>
        <taxon>Arthropoda</taxon>
        <taxon>Crustacea</taxon>
        <taxon>Multicrustacea</taxon>
        <taxon>Malacostraca</taxon>
        <taxon>Eumalacostraca</taxon>
        <taxon>Eucarida</taxon>
        <taxon>Decapoda</taxon>
        <taxon>Pleocyemata</taxon>
        <taxon>Brachyura</taxon>
        <taxon>Eubrachyura</taxon>
        <taxon>Portunoidea</taxon>
        <taxon>Portunidae</taxon>
        <taxon>Portuninae</taxon>
        <taxon>Scylla</taxon>
    </lineage>
</organism>
<dbReference type="EMBL" id="JARAKH010000004">
    <property type="protein sequence ID" value="KAK8404498.1"/>
    <property type="molecule type" value="Genomic_DNA"/>
</dbReference>
<name>A0AAW0UZ91_SCYPA</name>
<gene>
    <name evidence="2" type="ORF">O3P69_007617</name>
</gene>
<dbReference type="Proteomes" id="UP001487740">
    <property type="component" value="Unassembled WGS sequence"/>
</dbReference>
<protein>
    <submittedName>
        <fullName evidence="2">Uncharacterized protein</fullName>
    </submittedName>
</protein>
<dbReference type="AlphaFoldDB" id="A0AAW0UZ91"/>
<feature type="region of interest" description="Disordered" evidence="1">
    <location>
        <begin position="1"/>
        <end position="63"/>
    </location>
</feature>
<keyword evidence="3" id="KW-1185">Reference proteome</keyword>
<reference evidence="2 3" key="1">
    <citation type="submission" date="2023-03" db="EMBL/GenBank/DDBJ databases">
        <title>High-quality genome of Scylla paramamosain provides insights in environmental adaptation.</title>
        <authorList>
            <person name="Zhang L."/>
        </authorList>
    </citation>
    <scope>NUCLEOTIDE SEQUENCE [LARGE SCALE GENOMIC DNA]</scope>
    <source>
        <strain evidence="2">LZ_2023a</strain>
        <tissue evidence="2">Muscle</tissue>
    </source>
</reference>
<proteinExistence type="predicted"/>